<dbReference type="Proteomes" id="UP000593571">
    <property type="component" value="Unassembled WGS sequence"/>
</dbReference>
<evidence type="ECO:0000313" key="1">
    <source>
        <dbReference type="EMBL" id="KAF6432494.1"/>
    </source>
</evidence>
<dbReference type="Gene3D" id="3.30.70.1820">
    <property type="entry name" value="L1 transposable element, RRM domain"/>
    <property type="match status" value="1"/>
</dbReference>
<dbReference type="AlphaFoldDB" id="A0A7J8EAL5"/>
<keyword evidence="2" id="KW-1185">Reference proteome</keyword>
<proteinExistence type="predicted"/>
<evidence type="ECO:0000313" key="2">
    <source>
        <dbReference type="Proteomes" id="UP000593571"/>
    </source>
</evidence>
<sequence>MNPKKPTPRHIKIKMPKVKEKEKILKAARVKQGLEHTVLFYRNLTPYPYLLKHQHVSRFPKRLLLVPEHMRFVNDISLF</sequence>
<reference evidence="1 2" key="1">
    <citation type="journal article" date="2020" name="Nature">
        <title>Six reference-quality genomes reveal evolution of bat adaptations.</title>
        <authorList>
            <person name="Jebb D."/>
            <person name="Huang Z."/>
            <person name="Pippel M."/>
            <person name="Hughes G.M."/>
            <person name="Lavrichenko K."/>
            <person name="Devanna P."/>
            <person name="Winkler S."/>
            <person name="Jermiin L.S."/>
            <person name="Skirmuntt E.C."/>
            <person name="Katzourakis A."/>
            <person name="Burkitt-Gray L."/>
            <person name="Ray D.A."/>
            <person name="Sullivan K.A.M."/>
            <person name="Roscito J.G."/>
            <person name="Kirilenko B.M."/>
            <person name="Davalos L.M."/>
            <person name="Corthals A.P."/>
            <person name="Power M.L."/>
            <person name="Jones G."/>
            <person name="Ransome R.D."/>
            <person name="Dechmann D.K.N."/>
            <person name="Locatelli A.G."/>
            <person name="Puechmaille S.J."/>
            <person name="Fedrigo O."/>
            <person name="Jarvis E.D."/>
            <person name="Hiller M."/>
            <person name="Vernes S.C."/>
            <person name="Myers E.W."/>
            <person name="Teeling E.C."/>
        </authorList>
    </citation>
    <scope>NUCLEOTIDE SEQUENCE [LARGE SCALE GENOMIC DNA]</scope>
    <source>
        <strain evidence="1">MRouAeg1</strain>
        <tissue evidence="1">Muscle</tissue>
    </source>
</reference>
<organism evidence="1 2">
    <name type="scientific">Rousettus aegyptiacus</name>
    <name type="common">Egyptian fruit bat</name>
    <name type="synonym">Pteropus aegyptiacus</name>
    <dbReference type="NCBI Taxonomy" id="9407"/>
    <lineage>
        <taxon>Eukaryota</taxon>
        <taxon>Metazoa</taxon>
        <taxon>Chordata</taxon>
        <taxon>Craniata</taxon>
        <taxon>Vertebrata</taxon>
        <taxon>Euteleostomi</taxon>
        <taxon>Mammalia</taxon>
        <taxon>Eutheria</taxon>
        <taxon>Laurasiatheria</taxon>
        <taxon>Chiroptera</taxon>
        <taxon>Yinpterochiroptera</taxon>
        <taxon>Pteropodoidea</taxon>
        <taxon>Pteropodidae</taxon>
        <taxon>Rousettinae</taxon>
        <taxon>Rousettus</taxon>
    </lineage>
</organism>
<name>A0A7J8EAL5_ROUAE</name>
<comment type="caution">
    <text evidence="1">The sequence shown here is derived from an EMBL/GenBank/DDBJ whole genome shotgun (WGS) entry which is preliminary data.</text>
</comment>
<accession>A0A7J8EAL5</accession>
<gene>
    <name evidence="1" type="ORF">HJG63_018638</name>
</gene>
<dbReference type="EMBL" id="JACASE010000010">
    <property type="protein sequence ID" value="KAF6432494.1"/>
    <property type="molecule type" value="Genomic_DNA"/>
</dbReference>
<protein>
    <submittedName>
        <fullName evidence="1">Sperm tail PG-rich repeat containing 2</fullName>
    </submittedName>
</protein>